<proteinExistence type="inferred from homology"/>
<feature type="region of interest" description="Disordered" evidence="4">
    <location>
        <begin position="751"/>
        <end position="814"/>
    </location>
</feature>
<dbReference type="CDD" id="cd02440">
    <property type="entry name" value="AdoMet_MTases"/>
    <property type="match status" value="2"/>
</dbReference>
<accession>A0ABW2WPH1</accession>
<name>A0ABW2WPH1_9ACTN</name>
<protein>
    <submittedName>
        <fullName evidence="6">NUDIX domain-containing protein</fullName>
    </submittedName>
</protein>
<dbReference type="CDD" id="cd04678">
    <property type="entry name" value="NUDIX_MTH2_Nudt15"/>
    <property type="match status" value="1"/>
</dbReference>
<dbReference type="SUPFAM" id="SSF53335">
    <property type="entry name" value="S-adenosyl-L-methionine-dependent methyltransferases"/>
    <property type="match status" value="2"/>
</dbReference>
<comment type="similarity">
    <text evidence="2">Belongs to the Nudix hydrolase family.</text>
</comment>
<dbReference type="InterPro" id="IPR015797">
    <property type="entry name" value="NUDIX_hydrolase-like_dom_sf"/>
</dbReference>
<evidence type="ECO:0000313" key="7">
    <source>
        <dbReference type="Proteomes" id="UP001596915"/>
    </source>
</evidence>
<feature type="domain" description="Nudix hydrolase" evidence="5">
    <location>
        <begin position="371"/>
        <end position="502"/>
    </location>
</feature>
<evidence type="ECO:0000256" key="3">
    <source>
        <dbReference type="ARBA" id="ARBA00022801"/>
    </source>
</evidence>
<evidence type="ECO:0000256" key="2">
    <source>
        <dbReference type="ARBA" id="ARBA00005582"/>
    </source>
</evidence>
<dbReference type="PANTHER" id="PTHR43046">
    <property type="entry name" value="GDP-MANNOSE MANNOSYL HYDROLASE"/>
    <property type="match status" value="1"/>
</dbReference>
<feature type="compositionally biased region" description="Low complexity" evidence="4">
    <location>
        <begin position="751"/>
        <end position="769"/>
    </location>
</feature>
<dbReference type="InterPro" id="IPR000086">
    <property type="entry name" value="NUDIX_hydrolase_dom"/>
</dbReference>
<feature type="compositionally biased region" description="Polar residues" evidence="4">
    <location>
        <begin position="783"/>
        <end position="795"/>
    </location>
</feature>
<dbReference type="Gene3D" id="3.40.50.150">
    <property type="entry name" value="Vaccinia Virus protein VP39"/>
    <property type="match status" value="2"/>
</dbReference>
<feature type="domain" description="Nudix hydrolase" evidence="5">
    <location>
        <begin position="1"/>
        <end position="119"/>
    </location>
</feature>
<dbReference type="SUPFAM" id="SSF55811">
    <property type="entry name" value="Nudix"/>
    <property type="match status" value="2"/>
</dbReference>
<evidence type="ECO:0000256" key="1">
    <source>
        <dbReference type="ARBA" id="ARBA00001946"/>
    </source>
</evidence>
<gene>
    <name evidence="6" type="ORF">ACFQ2K_10080</name>
</gene>
<comment type="cofactor">
    <cofactor evidence="1">
        <name>Mg(2+)</name>
        <dbReference type="ChEBI" id="CHEBI:18420"/>
    </cofactor>
</comment>
<dbReference type="PROSITE" id="PS51462">
    <property type="entry name" value="NUDIX"/>
    <property type="match status" value="2"/>
</dbReference>
<dbReference type="Pfam" id="PF00293">
    <property type="entry name" value="NUDIX"/>
    <property type="match status" value="2"/>
</dbReference>
<keyword evidence="7" id="KW-1185">Reference proteome</keyword>
<dbReference type="InterPro" id="IPR013217">
    <property type="entry name" value="Methyltransf_12"/>
</dbReference>
<dbReference type="Pfam" id="PF01135">
    <property type="entry name" value="PCMT"/>
    <property type="match status" value="1"/>
</dbReference>
<dbReference type="PRINTS" id="PR00502">
    <property type="entry name" value="NUDIXFAMILY"/>
</dbReference>
<evidence type="ECO:0000256" key="4">
    <source>
        <dbReference type="SAM" id="MobiDB-lite"/>
    </source>
</evidence>
<dbReference type="InterPro" id="IPR020084">
    <property type="entry name" value="NUDIX_hydrolase_CS"/>
</dbReference>
<reference evidence="7" key="1">
    <citation type="journal article" date="2019" name="Int. J. Syst. Evol. Microbiol.">
        <title>The Global Catalogue of Microorganisms (GCM) 10K type strain sequencing project: providing services to taxonomists for standard genome sequencing and annotation.</title>
        <authorList>
            <consortium name="The Broad Institute Genomics Platform"/>
            <consortium name="The Broad Institute Genome Sequencing Center for Infectious Disease"/>
            <person name="Wu L."/>
            <person name="Ma J."/>
        </authorList>
    </citation>
    <scope>NUCLEOTIDE SEQUENCE [LARGE SCALE GENOMIC DNA]</scope>
    <source>
        <strain evidence="7">JCM 12607</strain>
    </source>
</reference>
<dbReference type="Gene3D" id="3.90.79.10">
    <property type="entry name" value="Nucleoside Triphosphate Pyrophosphohydrolase"/>
    <property type="match status" value="2"/>
</dbReference>
<organism evidence="6 7">
    <name type="scientific">Streptomyces sanglieri</name>
    <dbReference type="NCBI Taxonomy" id="193460"/>
    <lineage>
        <taxon>Bacteria</taxon>
        <taxon>Bacillati</taxon>
        <taxon>Actinomycetota</taxon>
        <taxon>Actinomycetes</taxon>
        <taxon>Kitasatosporales</taxon>
        <taxon>Streptomycetaceae</taxon>
        <taxon>Streptomyces</taxon>
    </lineage>
</organism>
<dbReference type="PROSITE" id="PS00893">
    <property type="entry name" value="NUDIX_BOX"/>
    <property type="match status" value="1"/>
</dbReference>
<keyword evidence="3" id="KW-0378">Hydrolase</keyword>
<dbReference type="InterPro" id="IPR029063">
    <property type="entry name" value="SAM-dependent_MTases_sf"/>
</dbReference>
<dbReference type="PANTHER" id="PTHR43046:SF14">
    <property type="entry name" value="MUTT_NUDIX FAMILY PROTEIN"/>
    <property type="match status" value="1"/>
</dbReference>
<dbReference type="EMBL" id="JBHTGL010000008">
    <property type="protein sequence ID" value="MFD0623103.1"/>
    <property type="molecule type" value="Genomic_DNA"/>
</dbReference>
<feature type="compositionally biased region" description="Basic residues" evidence="4">
    <location>
        <begin position="805"/>
        <end position="814"/>
    </location>
</feature>
<comment type="caution">
    <text evidence="6">The sequence shown here is derived from an EMBL/GenBank/DDBJ whole genome shotgun (WGS) entry which is preliminary data.</text>
</comment>
<dbReference type="Pfam" id="PF08242">
    <property type="entry name" value="Methyltransf_12"/>
    <property type="match status" value="1"/>
</dbReference>
<dbReference type="CDD" id="cd04683">
    <property type="entry name" value="NUDIX_Hydrolase"/>
    <property type="match status" value="1"/>
</dbReference>
<evidence type="ECO:0000259" key="5">
    <source>
        <dbReference type="PROSITE" id="PS51462"/>
    </source>
</evidence>
<sequence length="814" mass="87062">MSRRAGDVYAAGLWHCPSGHYDGPHEDVVAALIREAAEETGVSIKPAAVRFAVLVHHRAPGGGVRVGMFFEVRAWQGVPRVREPAVCDAMCWFPLDVLPASMVAYCRAGLDAYRSGQLMAVHFQDPGDPIPYFPGIDRMATSTGHCRQIGPPPFTAPPKFRNGTVPPFHERGAICGIHPGRLVRALQRGPWLSRTRGRGEEFARRARAGARGGRALDACSGTGEMAAYLASLGYGVDFAEGALERARSEHAGVEGVRWLCLDVEHDDLADLSEDGYDLITLRLCIAFVRDRARVLRRLAALLREEGVLVVITPITENTSSERRHIALDEDELVALTDGFENVERFDAAGLAVLVLRGTGGSFSAQEKLRPAPQAVLGAAVVVTDAYGRVLLGRSTRGMWELPGGRIETGEAAPAAAVRELTEETGLTARPQDAHVVTVLHDDRLDVRRVTAVVRLTGWGGELGLPEPHRFMRWEWHDLPTLTTLGKIFAPSAQALNAVWPGILPGLPPVHSYVCATTVPPVPGEPAEAVRLRGRMADIVIGNDWAPSPRVQAALREVPRHRFVPEAALETAYHDDLAVVTVRDSPRTALSSVSAAWLQAHMIEELRLEPGTTVLEVGSGGYNAELLAHVVGDRGRVVTVDVDPHVVHRTQRLCAEAGSGRVTAVVGDGGLGAPGHVPARGFDGLVITHSTADIAPSWREQLAEGARLVVPLEMGATPARSLWSGVETCCTRSTGRTADSCGTVVPPPAPLRPSLWPAARSPCGGRTGRPATPPGSMRRCAGPVTSSPPASWSGVPSISRPCRSTPRPHCRGSAA</sequence>
<dbReference type="Proteomes" id="UP001596915">
    <property type="component" value="Unassembled WGS sequence"/>
</dbReference>
<dbReference type="InterPro" id="IPR020476">
    <property type="entry name" value="Nudix_hydrolase"/>
</dbReference>
<evidence type="ECO:0000313" key="6">
    <source>
        <dbReference type="EMBL" id="MFD0623103.1"/>
    </source>
</evidence>